<dbReference type="CDD" id="cd00609">
    <property type="entry name" value="AAT_like"/>
    <property type="match status" value="1"/>
</dbReference>
<evidence type="ECO:0000313" key="9">
    <source>
        <dbReference type="Proteomes" id="UP000346198"/>
    </source>
</evidence>
<dbReference type="Gene3D" id="3.90.1150.10">
    <property type="entry name" value="Aspartate Aminotransferase, domain 1"/>
    <property type="match status" value="1"/>
</dbReference>
<dbReference type="Proteomes" id="UP000346198">
    <property type="component" value="Unassembled WGS sequence"/>
</dbReference>
<dbReference type="Pfam" id="PF00155">
    <property type="entry name" value="Aminotran_1_2"/>
    <property type="match status" value="1"/>
</dbReference>
<evidence type="ECO:0000256" key="5">
    <source>
        <dbReference type="ARBA" id="ARBA00022898"/>
    </source>
</evidence>
<sequence>MNDSKSLLSKIAKTVRDIPRSGIRDFFEIVSSREDVISLGIGEPDFVTPWHIREAAARALERGATSYTSNLGLLSLRRGISKYVENKTGIGYRPENEVLVTVGVSEGLDLAIRALIEPGDEVLYHEPSYVSYNPLIQFAHGVPVAIQTKKENGFRLTRAELEEHVSPKSKVLLLNYPNNPTGAALSKKDVEEIAAFAIEHDLIVLTDEIYDELTYDREHYSIISVPGMRERTIYLHGFSKAWAMTGFRMGFTCAPPELTEAMMKIHQYTMLCAPILSQEASIEALKHAEKDIVYMKAEYKKRRNYIHASFEEMGIPCIRPDGAFYAFADISKYGMTSQEFALKLLDEQNVACVPGTAFGACGEGFIRCSYATAFDDIKEAMVRIARFIEKL</sequence>
<dbReference type="PANTHER" id="PTHR46383">
    <property type="entry name" value="ASPARTATE AMINOTRANSFERASE"/>
    <property type="match status" value="1"/>
</dbReference>
<name>A0A6C2UI39_9BACT</name>
<dbReference type="InterPro" id="IPR004838">
    <property type="entry name" value="NHTrfase_class1_PyrdxlP-BS"/>
</dbReference>
<dbReference type="SUPFAM" id="SSF53383">
    <property type="entry name" value="PLP-dependent transferases"/>
    <property type="match status" value="1"/>
</dbReference>
<reference evidence="8 9" key="1">
    <citation type="submission" date="2019-04" db="EMBL/GenBank/DDBJ databases">
        <authorList>
            <person name="Van Vliet M D."/>
        </authorList>
    </citation>
    <scope>NUCLEOTIDE SEQUENCE [LARGE SCALE GENOMIC DNA]</scope>
    <source>
        <strain evidence="8 9">F21</strain>
    </source>
</reference>
<dbReference type="InterPro" id="IPR015421">
    <property type="entry name" value="PyrdxlP-dep_Trfase_major"/>
</dbReference>
<keyword evidence="3 6" id="KW-0032">Aminotransferase</keyword>
<dbReference type="InterPro" id="IPR015424">
    <property type="entry name" value="PyrdxlP-dep_Trfase"/>
</dbReference>
<dbReference type="GO" id="GO:0006520">
    <property type="term" value="P:amino acid metabolic process"/>
    <property type="evidence" value="ECO:0007669"/>
    <property type="project" value="InterPro"/>
</dbReference>
<proteinExistence type="inferred from homology"/>
<dbReference type="GO" id="GO:0008483">
    <property type="term" value="F:transaminase activity"/>
    <property type="evidence" value="ECO:0007669"/>
    <property type="project" value="UniProtKB-KW"/>
</dbReference>
<accession>A0A6C2UI39</accession>
<comment type="cofactor">
    <cofactor evidence="1 6">
        <name>pyridoxal 5'-phosphate</name>
        <dbReference type="ChEBI" id="CHEBI:597326"/>
    </cofactor>
</comment>
<dbReference type="EMBL" id="CAAHFH010000001">
    <property type="protein sequence ID" value="VGO19860.1"/>
    <property type="molecule type" value="Genomic_DNA"/>
</dbReference>
<dbReference type="PROSITE" id="PS00105">
    <property type="entry name" value="AA_TRANSFER_CLASS_1"/>
    <property type="match status" value="1"/>
</dbReference>
<comment type="similarity">
    <text evidence="2 6">Belongs to the class-I pyridoxal-phosphate-dependent aminotransferase family.</text>
</comment>
<evidence type="ECO:0000256" key="6">
    <source>
        <dbReference type="RuleBase" id="RU000481"/>
    </source>
</evidence>
<dbReference type="AlphaFoldDB" id="A0A6C2UI39"/>
<evidence type="ECO:0000256" key="3">
    <source>
        <dbReference type="ARBA" id="ARBA00022576"/>
    </source>
</evidence>
<evidence type="ECO:0000256" key="2">
    <source>
        <dbReference type="ARBA" id="ARBA00007441"/>
    </source>
</evidence>
<keyword evidence="4 6" id="KW-0808">Transferase</keyword>
<keyword evidence="9" id="KW-1185">Reference proteome</keyword>
<keyword evidence="5" id="KW-0663">Pyridoxal phosphate</keyword>
<dbReference type="FunFam" id="3.40.640.10:FF:000033">
    <property type="entry name" value="Aspartate aminotransferase"/>
    <property type="match status" value="1"/>
</dbReference>
<dbReference type="InterPro" id="IPR015422">
    <property type="entry name" value="PyrdxlP-dep_Trfase_small"/>
</dbReference>
<evidence type="ECO:0000256" key="4">
    <source>
        <dbReference type="ARBA" id="ARBA00022679"/>
    </source>
</evidence>
<dbReference type="EC" id="2.6.1.-" evidence="6"/>
<dbReference type="GO" id="GO:0030170">
    <property type="term" value="F:pyridoxal phosphate binding"/>
    <property type="evidence" value="ECO:0007669"/>
    <property type="project" value="InterPro"/>
</dbReference>
<dbReference type="RefSeq" id="WP_136061331.1">
    <property type="nucleotide sequence ID" value="NZ_CAAHFH010000001.1"/>
</dbReference>
<evidence type="ECO:0000259" key="7">
    <source>
        <dbReference type="Pfam" id="PF00155"/>
    </source>
</evidence>
<evidence type="ECO:0000313" key="8">
    <source>
        <dbReference type="EMBL" id="VGO19860.1"/>
    </source>
</evidence>
<organism evidence="8 9">
    <name type="scientific">Pontiella sulfatireligans</name>
    <dbReference type="NCBI Taxonomy" id="2750658"/>
    <lineage>
        <taxon>Bacteria</taxon>
        <taxon>Pseudomonadati</taxon>
        <taxon>Kiritimatiellota</taxon>
        <taxon>Kiritimatiellia</taxon>
        <taxon>Kiritimatiellales</taxon>
        <taxon>Pontiellaceae</taxon>
        <taxon>Pontiella</taxon>
    </lineage>
</organism>
<gene>
    <name evidence="8" type="primary">patA_1</name>
    <name evidence="8" type="ORF">SCARR_01920</name>
</gene>
<feature type="domain" description="Aminotransferase class I/classII large" evidence="7">
    <location>
        <begin position="35"/>
        <end position="383"/>
    </location>
</feature>
<evidence type="ECO:0000256" key="1">
    <source>
        <dbReference type="ARBA" id="ARBA00001933"/>
    </source>
</evidence>
<dbReference type="InterPro" id="IPR050596">
    <property type="entry name" value="AspAT/PAT-like"/>
</dbReference>
<dbReference type="Gene3D" id="3.40.640.10">
    <property type="entry name" value="Type I PLP-dependent aspartate aminotransferase-like (Major domain)"/>
    <property type="match status" value="1"/>
</dbReference>
<dbReference type="InterPro" id="IPR004839">
    <property type="entry name" value="Aminotransferase_I/II_large"/>
</dbReference>
<dbReference type="PANTHER" id="PTHR46383:SF3">
    <property type="entry name" value="ASPARTATE AMINOTRANSFERASE-RELATED"/>
    <property type="match status" value="1"/>
</dbReference>
<protein>
    <recommendedName>
        <fullName evidence="6">Aminotransferase</fullName>
        <ecNumber evidence="6">2.6.1.-</ecNumber>
    </recommendedName>
</protein>